<reference evidence="1" key="1">
    <citation type="submission" date="2022-01" db="EMBL/GenBank/DDBJ databases">
        <title>Comparative genomics reveals a dynamic genome evolution in the ectomycorrhizal milk-cap (Lactarius) mushrooms.</title>
        <authorList>
            <consortium name="DOE Joint Genome Institute"/>
            <person name="Lebreton A."/>
            <person name="Tang N."/>
            <person name="Kuo A."/>
            <person name="LaButti K."/>
            <person name="Drula E."/>
            <person name="Barry K."/>
            <person name="Clum A."/>
            <person name="Lipzen A."/>
            <person name="Mousain D."/>
            <person name="Ng V."/>
            <person name="Wang R."/>
            <person name="Wang X."/>
            <person name="Dai Y."/>
            <person name="Henrissat B."/>
            <person name="Grigoriev I.V."/>
            <person name="Guerin-Laguette A."/>
            <person name="Yu F."/>
            <person name="Martin F.M."/>
        </authorList>
    </citation>
    <scope>NUCLEOTIDE SEQUENCE</scope>
    <source>
        <strain evidence="1">QP</strain>
    </source>
</reference>
<dbReference type="AlphaFoldDB" id="A0AAD4LMW8"/>
<organism evidence="1 2">
    <name type="scientific">Lactarius akahatsu</name>
    <dbReference type="NCBI Taxonomy" id="416441"/>
    <lineage>
        <taxon>Eukaryota</taxon>
        <taxon>Fungi</taxon>
        <taxon>Dikarya</taxon>
        <taxon>Basidiomycota</taxon>
        <taxon>Agaricomycotina</taxon>
        <taxon>Agaricomycetes</taxon>
        <taxon>Russulales</taxon>
        <taxon>Russulaceae</taxon>
        <taxon>Lactarius</taxon>
    </lineage>
</organism>
<accession>A0AAD4LMW8</accession>
<gene>
    <name evidence="1" type="ORF">EDB92DRAFT_1791921</name>
</gene>
<protein>
    <submittedName>
        <fullName evidence="1">Uncharacterized protein</fullName>
    </submittedName>
</protein>
<dbReference type="Proteomes" id="UP001201163">
    <property type="component" value="Unassembled WGS sequence"/>
</dbReference>
<comment type="caution">
    <text evidence="1">The sequence shown here is derived from an EMBL/GenBank/DDBJ whole genome shotgun (WGS) entry which is preliminary data.</text>
</comment>
<sequence length="314" mass="33985">ILLEGNEDVVDLGPSEVTNHGLVIRASTDWIEHNDAHGLEKFEPTRNVEILDVSRLASTGETDNAIASILSIIHEPFQDVLQVIDPTCPPSTLLSNLVSSPASPLYTALVVFSPCTPLSHRDRAIIDGLGAHIPVILLPAGPRSLHLPVSAFRPSSTHALRAGIFHSPETLNLLRGEAADRFLRWREIERAVRSVRESRTDARSQNGVAWDKATWETEWDATLSRDVARRLREGTITAGSSGYYVPAKSTHRTPPAVVLDPFHIPSLVMFSLSLFAPLKDSISQLSLSGRRLGIVLVGTLCAGVGVGLALRAGC</sequence>
<keyword evidence="2" id="KW-1185">Reference proteome</keyword>
<evidence type="ECO:0000313" key="1">
    <source>
        <dbReference type="EMBL" id="KAH8997920.1"/>
    </source>
</evidence>
<feature type="non-terminal residue" evidence="1">
    <location>
        <position position="314"/>
    </location>
</feature>
<evidence type="ECO:0000313" key="2">
    <source>
        <dbReference type="Proteomes" id="UP001201163"/>
    </source>
</evidence>
<dbReference type="EMBL" id="JAKELL010000006">
    <property type="protein sequence ID" value="KAH8997920.1"/>
    <property type="molecule type" value="Genomic_DNA"/>
</dbReference>
<proteinExistence type="predicted"/>
<name>A0AAD4LMW8_9AGAM</name>